<gene>
    <name evidence="2" type="ORF">P5673_008109</name>
</gene>
<reference evidence="2" key="1">
    <citation type="journal article" date="2023" name="G3 (Bethesda)">
        <title>Whole genome assembly and annotation of the endangered Caribbean coral Acropora cervicornis.</title>
        <authorList>
            <person name="Selwyn J.D."/>
            <person name="Vollmer S.V."/>
        </authorList>
    </citation>
    <scope>NUCLEOTIDE SEQUENCE</scope>
    <source>
        <strain evidence="2">K2</strain>
    </source>
</reference>
<evidence type="ECO:0000256" key="1">
    <source>
        <dbReference type="SAM" id="MobiDB-lite"/>
    </source>
</evidence>
<dbReference type="EMBL" id="JARQWQ010000014">
    <property type="protein sequence ID" value="KAK2567316.1"/>
    <property type="molecule type" value="Genomic_DNA"/>
</dbReference>
<protein>
    <submittedName>
        <fullName evidence="2">Uncharacterized protein</fullName>
    </submittedName>
</protein>
<dbReference type="Proteomes" id="UP001249851">
    <property type="component" value="Unassembled WGS sequence"/>
</dbReference>
<organism evidence="2 3">
    <name type="scientific">Acropora cervicornis</name>
    <name type="common">Staghorn coral</name>
    <dbReference type="NCBI Taxonomy" id="6130"/>
    <lineage>
        <taxon>Eukaryota</taxon>
        <taxon>Metazoa</taxon>
        <taxon>Cnidaria</taxon>
        <taxon>Anthozoa</taxon>
        <taxon>Hexacorallia</taxon>
        <taxon>Scleractinia</taxon>
        <taxon>Astrocoeniina</taxon>
        <taxon>Acroporidae</taxon>
        <taxon>Acropora</taxon>
    </lineage>
</organism>
<feature type="compositionally biased region" description="Polar residues" evidence="1">
    <location>
        <begin position="224"/>
        <end position="235"/>
    </location>
</feature>
<feature type="region of interest" description="Disordered" evidence="1">
    <location>
        <begin position="224"/>
        <end position="255"/>
    </location>
</feature>
<feature type="region of interest" description="Disordered" evidence="1">
    <location>
        <begin position="64"/>
        <end position="94"/>
    </location>
</feature>
<accession>A0AAD9VAI5</accession>
<dbReference type="AlphaFoldDB" id="A0AAD9VAI5"/>
<keyword evidence="3" id="KW-1185">Reference proteome</keyword>
<feature type="compositionally biased region" description="Basic and acidic residues" evidence="1">
    <location>
        <begin position="76"/>
        <end position="91"/>
    </location>
</feature>
<proteinExistence type="predicted"/>
<name>A0AAD9VAI5_ACRCE</name>
<sequence>MPHSSKERQSVYQKALEICHEGDKELSLLQQDLERSKLQSYLSYKLEERQLRNELIRIKREQRSLAKEAKQRKRENKTIDDIAKEMKERNPGNRGKSAILFEKKFALPQINCTQKNVPQILKRKLSHESEYYTWTFGLPNIQNTMKSLPAEEGGHRRKEKVIDSKGVSDAEDICDNDLKTAGSNTGNRDIVLNIPASEPKKGKTRQQILPPINTTINAIKVASTNDADNGCNDSGSGPLGKSHNKKSNKVELPKL</sequence>
<evidence type="ECO:0000313" key="2">
    <source>
        <dbReference type="EMBL" id="KAK2567316.1"/>
    </source>
</evidence>
<comment type="caution">
    <text evidence="2">The sequence shown here is derived from an EMBL/GenBank/DDBJ whole genome shotgun (WGS) entry which is preliminary data.</text>
</comment>
<reference evidence="2" key="2">
    <citation type="journal article" date="2023" name="Science">
        <title>Genomic signatures of disease resistance in endangered staghorn corals.</title>
        <authorList>
            <person name="Vollmer S.V."/>
            <person name="Selwyn J.D."/>
            <person name="Despard B.A."/>
            <person name="Roesel C.L."/>
        </authorList>
    </citation>
    <scope>NUCLEOTIDE SEQUENCE</scope>
    <source>
        <strain evidence="2">K2</strain>
    </source>
</reference>
<evidence type="ECO:0000313" key="3">
    <source>
        <dbReference type="Proteomes" id="UP001249851"/>
    </source>
</evidence>